<dbReference type="InterPro" id="IPR000209">
    <property type="entry name" value="Peptidase_S8/S53_dom"/>
</dbReference>
<comment type="similarity">
    <text evidence="1 6">Belongs to the peptidase S8 family.</text>
</comment>
<dbReference type="PRINTS" id="PR00723">
    <property type="entry name" value="SUBTILISIN"/>
</dbReference>
<dbReference type="Pfam" id="PF00082">
    <property type="entry name" value="Peptidase_S8"/>
    <property type="match status" value="2"/>
</dbReference>
<dbReference type="InterPro" id="IPR015500">
    <property type="entry name" value="Peptidase_S8_subtilisin-rel"/>
</dbReference>
<dbReference type="RefSeq" id="WP_065541872.1">
    <property type="nucleotide sequence ID" value="NZ_CP015405.2"/>
</dbReference>
<evidence type="ECO:0000256" key="1">
    <source>
        <dbReference type="ARBA" id="ARBA00011073"/>
    </source>
</evidence>
<feature type="domain" description="Peptidase S8/S53" evidence="7">
    <location>
        <begin position="424"/>
        <end position="550"/>
    </location>
</feature>
<dbReference type="CDD" id="cd07478">
    <property type="entry name" value="Peptidases_S8_CspA-like"/>
    <property type="match status" value="1"/>
</dbReference>
<keyword evidence="2 6" id="KW-0645">Protease</keyword>
<gene>
    <name evidence="8" type="ORF">A4V09_07820</name>
</gene>
<evidence type="ECO:0000256" key="2">
    <source>
        <dbReference type="ARBA" id="ARBA00022670"/>
    </source>
</evidence>
<evidence type="ECO:0000313" key="8">
    <source>
        <dbReference type="EMBL" id="ANU75683.1"/>
    </source>
</evidence>
<dbReference type="PROSITE" id="PS51892">
    <property type="entry name" value="SUBTILASE"/>
    <property type="match status" value="1"/>
</dbReference>
<dbReference type="KEGG" id="byl:A4V09_07820"/>
<keyword evidence="4 6" id="KW-0720">Serine protease</keyword>
<feature type="active site" description="Charge relay system" evidence="5 6">
    <location>
        <position position="104"/>
    </location>
</feature>
<sequence>MATIKEMILSEDYADYILPIYPQFLDDYRQYGAQLFNNYYGMIHRLLPSSDIRDYYSNGLFYNTVPNLYSLLDTVNLEVSGITTVQNQPALNLKGRGILIGFIDTGIDYTHPAFRRSDGSSRIYGLWDQTIQSGTPPYEMLYGSGYTNEDLNNALASENPLELVPSQDTIGHGTFLAGTAAGSSIPENDFIGAAPSSMLAVVKLKESKKYLKELFYHTSDNPVYQESDIMMGIRYLLFLSNELQAPLVICIGLGSNQGAHSGQSALAISLTLSANYWGVYSVAAAGNEAGKAHHFFSDAPAPDTSVTVEILVPENTRGFTAELWGAPPEIYSVGFESPLGEVIQRLPTRINYTDTIQFVLEDTEIFIASELIQTVSGDQLIFFRFSNPTPGAWKIKVYSSSNNAGNFHIWLPVSGFMQPDVTFLRPDPNTTITAPSAAQVALTTSTYNGYTNSLFVNSSRGFTRTGIIKPDIAAPGVNVPGPAPGGRFTTMTGSSVAAAITAGACALVIEWGAKRNPPKIFNNAELKALFIRGARRSQVQLYPNREWGYGALDVYRIFSVFTNI</sequence>
<name>A0A1C7IA34_9FIRM</name>
<dbReference type="OrthoDB" id="9762689at2"/>
<dbReference type="PANTHER" id="PTHR43399">
    <property type="entry name" value="SUBTILISIN-RELATED"/>
    <property type="match status" value="1"/>
</dbReference>
<accession>A0A1C7IA34</accession>
<reference evidence="8" key="1">
    <citation type="submission" date="2017-04" db="EMBL/GenBank/DDBJ databases">
        <title>Complete Genome Sequences of Twelve Strains of a Stable Defined Moderately Diverse Mouse Microbiota 2 (sDMDMm2).</title>
        <authorList>
            <person name="Uchimura Y."/>
            <person name="Wyss M."/>
            <person name="Brugiroux S."/>
            <person name="Limenitakis J.P."/>
            <person name="Stecher B."/>
            <person name="McCoy K.D."/>
            <person name="Macpherson A.J."/>
        </authorList>
    </citation>
    <scope>NUCLEOTIDE SEQUENCE</scope>
    <source>
        <strain evidence="8">YL58</strain>
    </source>
</reference>
<feature type="domain" description="Peptidase S8/S53" evidence="7">
    <location>
        <begin position="95"/>
        <end position="289"/>
    </location>
</feature>
<organism evidence="8 9">
    <name type="scientific">Blautia pseudococcoides</name>
    <dbReference type="NCBI Taxonomy" id="1796616"/>
    <lineage>
        <taxon>Bacteria</taxon>
        <taxon>Bacillati</taxon>
        <taxon>Bacillota</taxon>
        <taxon>Clostridia</taxon>
        <taxon>Lachnospirales</taxon>
        <taxon>Lachnospiraceae</taxon>
        <taxon>Blautia</taxon>
    </lineage>
</organism>
<keyword evidence="9" id="KW-1185">Reference proteome</keyword>
<dbReference type="PIRSF" id="PIRSF037894">
    <property type="entry name" value="Subtilisin_rel_CspABC"/>
    <property type="match status" value="1"/>
</dbReference>
<dbReference type="InterPro" id="IPR017310">
    <property type="entry name" value="Pept_S8A_subtilisin_clostridia"/>
</dbReference>
<dbReference type="InterPro" id="IPR051048">
    <property type="entry name" value="Peptidase_S8/S53_subtilisin"/>
</dbReference>
<keyword evidence="3 6" id="KW-0378">Hydrolase</keyword>
<dbReference type="SUPFAM" id="SSF52743">
    <property type="entry name" value="Subtilisin-like"/>
    <property type="match status" value="1"/>
</dbReference>
<dbReference type="InterPro" id="IPR034045">
    <property type="entry name" value="Pep_S8_CspA-like"/>
</dbReference>
<proteinExistence type="inferred from homology"/>
<feature type="active site" description="Charge relay system" evidence="5 6">
    <location>
        <position position="172"/>
    </location>
</feature>
<feature type="active site" description="Charge relay system" evidence="5 6">
    <location>
        <position position="495"/>
    </location>
</feature>
<dbReference type="AlphaFoldDB" id="A0A1C7IA34"/>
<dbReference type="Proteomes" id="UP000092574">
    <property type="component" value="Chromosome"/>
</dbReference>
<evidence type="ECO:0000256" key="6">
    <source>
        <dbReference type="PROSITE-ProRule" id="PRU01240"/>
    </source>
</evidence>
<evidence type="ECO:0000256" key="5">
    <source>
        <dbReference type="PIRSR" id="PIRSR615500-1"/>
    </source>
</evidence>
<evidence type="ECO:0000256" key="4">
    <source>
        <dbReference type="ARBA" id="ARBA00022825"/>
    </source>
</evidence>
<evidence type="ECO:0000313" key="9">
    <source>
        <dbReference type="Proteomes" id="UP000092574"/>
    </source>
</evidence>
<protein>
    <submittedName>
        <fullName evidence="8">Protease</fullName>
    </submittedName>
</protein>
<dbReference type="PROSITE" id="PS00136">
    <property type="entry name" value="SUBTILASE_ASP"/>
    <property type="match status" value="1"/>
</dbReference>
<dbReference type="STRING" id="1796616.A4V09_07820"/>
<dbReference type="PANTHER" id="PTHR43399:SF4">
    <property type="entry name" value="CELL WALL-ASSOCIATED PROTEASE"/>
    <property type="match status" value="1"/>
</dbReference>
<dbReference type="Gene3D" id="2.60.120.1290">
    <property type="match status" value="1"/>
</dbReference>
<dbReference type="InterPro" id="IPR036852">
    <property type="entry name" value="Peptidase_S8/S53_dom_sf"/>
</dbReference>
<dbReference type="InterPro" id="IPR023827">
    <property type="entry name" value="Peptidase_S8_Asp-AS"/>
</dbReference>
<dbReference type="GO" id="GO:0006508">
    <property type="term" value="P:proteolysis"/>
    <property type="evidence" value="ECO:0007669"/>
    <property type="project" value="UniProtKB-KW"/>
</dbReference>
<evidence type="ECO:0000259" key="7">
    <source>
        <dbReference type="Pfam" id="PF00082"/>
    </source>
</evidence>
<dbReference type="Gene3D" id="3.40.50.200">
    <property type="entry name" value="Peptidase S8/S53 domain"/>
    <property type="match status" value="1"/>
</dbReference>
<evidence type="ECO:0000256" key="3">
    <source>
        <dbReference type="ARBA" id="ARBA00022801"/>
    </source>
</evidence>
<dbReference type="GO" id="GO:0004252">
    <property type="term" value="F:serine-type endopeptidase activity"/>
    <property type="evidence" value="ECO:0007669"/>
    <property type="project" value="UniProtKB-UniRule"/>
</dbReference>
<dbReference type="EMBL" id="CP015405">
    <property type="protein sequence ID" value="ANU75683.1"/>
    <property type="molecule type" value="Genomic_DNA"/>
</dbReference>